<dbReference type="SUPFAM" id="SSF88946">
    <property type="entry name" value="Sigma2 domain of RNA polymerase sigma factors"/>
    <property type="match status" value="1"/>
</dbReference>
<dbReference type="InterPro" id="IPR036388">
    <property type="entry name" value="WH-like_DNA-bd_sf"/>
</dbReference>
<evidence type="ECO:0000256" key="4">
    <source>
        <dbReference type="ARBA" id="ARBA00023125"/>
    </source>
</evidence>
<keyword evidence="2 6" id="KW-0805">Transcription regulation</keyword>
<feature type="compositionally biased region" description="Polar residues" evidence="7">
    <location>
        <begin position="368"/>
        <end position="377"/>
    </location>
</feature>
<evidence type="ECO:0000313" key="10">
    <source>
        <dbReference type="EMBL" id="UTI62992.1"/>
    </source>
</evidence>
<evidence type="ECO:0000259" key="9">
    <source>
        <dbReference type="Pfam" id="PF08281"/>
    </source>
</evidence>
<keyword evidence="11" id="KW-1185">Reference proteome</keyword>
<dbReference type="SUPFAM" id="SSF88659">
    <property type="entry name" value="Sigma3 and sigma4 domains of RNA polymerase sigma factors"/>
    <property type="match status" value="1"/>
</dbReference>
<feature type="domain" description="RNA polymerase sigma factor 70 region 4 type 2" evidence="9">
    <location>
        <begin position="136"/>
        <end position="180"/>
    </location>
</feature>
<evidence type="ECO:0000256" key="6">
    <source>
        <dbReference type="RuleBase" id="RU000716"/>
    </source>
</evidence>
<dbReference type="InterPro" id="IPR014284">
    <property type="entry name" value="RNA_pol_sigma-70_dom"/>
</dbReference>
<name>A0ABY5DPJ8_9ACTN</name>
<feature type="region of interest" description="Disordered" evidence="7">
    <location>
        <begin position="308"/>
        <end position="521"/>
    </location>
</feature>
<accession>A0ABY5DPJ8</accession>
<keyword evidence="4 6" id="KW-0238">DNA-binding</keyword>
<dbReference type="NCBIfam" id="TIGR02937">
    <property type="entry name" value="sigma70-ECF"/>
    <property type="match status" value="1"/>
</dbReference>
<feature type="domain" description="RNA polymerase sigma-70 region 2" evidence="8">
    <location>
        <begin position="36"/>
        <end position="101"/>
    </location>
</feature>
<feature type="region of interest" description="Disordered" evidence="7">
    <location>
        <begin position="97"/>
        <end position="120"/>
    </location>
</feature>
<dbReference type="InterPro" id="IPR039425">
    <property type="entry name" value="RNA_pol_sigma-70-like"/>
</dbReference>
<evidence type="ECO:0000256" key="3">
    <source>
        <dbReference type="ARBA" id="ARBA00023082"/>
    </source>
</evidence>
<comment type="similarity">
    <text evidence="1 6">Belongs to the sigma-70 factor family. ECF subfamily.</text>
</comment>
<dbReference type="Pfam" id="PF04542">
    <property type="entry name" value="Sigma70_r2"/>
    <property type="match status" value="1"/>
</dbReference>
<gene>
    <name evidence="10" type="ORF">NBH00_16695</name>
</gene>
<dbReference type="CDD" id="cd06171">
    <property type="entry name" value="Sigma70_r4"/>
    <property type="match status" value="1"/>
</dbReference>
<sequence>MSPPHTLPSPTGLLARRLPVRSSAVRADSTLFSQVYREHHQDLYRYIRSILRDPADAEDVLQSVMLKAMVALQKEDRDFELRPWLFRIAHNEAINRIRQQRPTSELDTTHASKGPPTSDMVADRDRLKQLWSDLTLLPDRQRQALVLRELSGFSHQEIAKVLECAPTVVKQTIFEARTALAELAEGRAMQCDEIQRKLSDGDGRVRRGRRMRGHLASCSTCRHFDFALTARPQEMGALFPVLPVAASTALLGHLFHTGGAAAKGGALTAGAGGAAGTTSTVAAAITTKMAVLAATGVAAAGATGVAVHHHATTHPAPRTSISSNGPANTAGHRAATSGPAATPPATAGTSRRAASSRASGPTTAGGDSTHNMPQAHNSGAGAASQATAAHQPSASQTSVPAAQRPAPTRTSPVTATPSAPAPTTVTRPSTATRQPTSTGPAAAPTTAARPLTTTGPTAAPTRPTPTAAVPSSSTPTTTTAPANAPSTTPTTAPTTPTVPTSGGGSGTAPRSGPGAGGTAAG</sequence>
<feature type="compositionally biased region" description="Low complexity" evidence="7">
    <location>
        <begin position="333"/>
        <end position="366"/>
    </location>
</feature>
<protein>
    <recommendedName>
        <fullName evidence="6">RNA polymerase sigma factor</fullName>
    </recommendedName>
</protein>
<dbReference type="InterPro" id="IPR013325">
    <property type="entry name" value="RNA_pol_sigma_r2"/>
</dbReference>
<proteinExistence type="inferred from homology"/>
<dbReference type="InterPro" id="IPR007627">
    <property type="entry name" value="RNA_pol_sigma70_r2"/>
</dbReference>
<dbReference type="RefSeq" id="WP_254569727.1">
    <property type="nucleotide sequence ID" value="NZ_CP098502.1"/>
</dbReference>
<dbReference type="PANTHER" id="PTHR43133">
    <property type="entry name" value="RNA POLYMERASE ECF-TYPE SIGMA FACTO"/>
    <property type="match status" value="1"/>
</dbReference>
<organism evidence="10 11">
    <name type="scientific">Paraconexibacter antarcticus</name>
    <dbReference type="NCBI Taxonomy" id="2949664"/>
    <lineage>
        <taxon>Bacteria</taxon>
        <taxon>Bacillati</taxon>
        <taxon>Actinomycetota</taxon>
        <taxon>Thermoleophilia</taxon>
        <taxon>Solirubrobacterales</taxon>
        <taxon>Paraconexibacteraceae</taxon>
        <taxon>Paraconexibacter</taxon>
    </lineage>
</organism>
<dbReference type="EMBL" id="CP098502">
    <property type="protein sequence ID" value="UTI62992.1"/>
    <property type="molecule type" value="Genomic_DNA"/>
</dbReference>
<evidence type="ECO:0000256" key="5">
    <source>
        <dbReference type="ARBA" id="ARBA00023163"/>
    </source>
</evidence>
<dbReference type="Pfam" id="PF08281">
    <property type="entry name" value="Sigma70_r4_2"/>
    <property type="match status" value="1"/>
</dbReference>
<feature type="compositionally biased region" description="Low complexity" evidence="7">
    <location>
        <begin position="378"/>
        <end position="500"/>
    </location>
</feature>
<dbReference type="Gene3D" id="1.10.10.10">
    <property type="entry name" value="Winged helix-like DNA-binding domain superfamily/Winged helix DNA-binding domain"/>
    <property type="match status" value="1"/>
</dbReference>
<evidence type="ECO:0000256" key="2">
    <source>
        <dbReference type="ARBA" id="ARBA00023015"/>
    </source>
</evidence>
<dbReference type="InterPro" id="IPR000838">
    <property type="entry name" value="RNA_pol_sigma70_ECF_CS"/>
</dbReference>
<keyword evidence="5 6" id="KW-0804">Transcription</keyword>
<evidence type="ECO:0000256" key="1">
    <source>
        <dbReference type="ARBA" id="ARBA00010641"/>
    </source>
</evidence>
<dbReference type="Gene3D" id="1.10.1740.10">
    <property type="match status" value="1"/>
</dbReference>
<dbReference type="PROSITE" id="PS01063">
    <property type="entry name" value="SIGMA70_ECF"/>
    <property type="match status" value="1"/>
</dbReference>
<reference evidence="10 11" key="1">
    <citation type="submission" date="2022-06" db="EMBL/GenBank/DDBJ databases">
        <title>Paraconexibacter antarcticus.</title>
        <authorList>
            <person name="Kim C.S."/>
        </authorList>
    </citation>
    <scope>NUCLEOTIDE SEQUENCE [LARGE SCALE GENOMIC DNA]</scope>
    <source>
        <strain evidence="10 11">02-257</strain>
    </source>
</reference>
<dbReference type="Proteomes" id="UP001056035">
    <property type="component" value="Chromosome"/>
</dbReference>
<keyword evidence="3 6" id="KW-0731">Sigma factor</keyword>
<feature type="compositionally biased region" description="Polar residues" evidence="7">
    <location>
        <begin position="100"/>
        <end position="111"/>
    </location>
</feature>
<evidence type="ECO:0000313" key="11">
    <source>
        <dbReference type="Proteomes" id="UP001056035"/>
    </source>
</evidence>
<dbReference type="PANTHER" id="PTHR43133:SF8">
    <property type="entry name" value="RNA POLYMERASE SIGMA FACTOR HI_1459-RELATED"/>
    <property type="match status" value="1"/>
</dbReference>
<evidence type="ECO:0000256" key="7">
    <source>
        <dbReference type="SAM" id="MobiDB-lite"/>
    </source>
</evidence>
<evidence type="ECO:0000259" key="8">
    <source>
        <dbReference type="Pfam" id="PF04542"/>
    </source>
</evidence>
<dbReference type="InterPro" id="IPR013324">
    <property type="entry name" value="RNA_pol_sigma_r3/r4-like"/>
</dbReference>
<dbReference type="InterPro" id="IPR013249">
    <property type="entry name" value="RNA_pol_sigma70_r4_t2"/>
</dbReference>